<name>A0ABZ0TWX9_9SPHI</name>
<gene>
    <name evidence="1" type="ORF">SNE25_08900</name>
</gene>
<reference evidence="1 2" key="1">
    <citation type="submission" date="2023-11" db="EMBL/GenBank/DDBJ databases">
        <title>Analysis of the Genomes of Mucilaginibacter gossypii cycad 4 and M. sabulilitoris SNA2: microbes with the potential for plant growth promotion.</title>
        <authorList>
            <person name="Hirsch A.M."/>
            <person name="Humm E."/>
            <person name="Rubbi M."/>
            <person name="Del Vecchio G."/>
            <person name="Ha S.M."/>
            <person name="Pellegrini M."/>
            <person name="Gunsalus R.P."/>
        </authorList>
    </citation>
    <scope>NUCLEOTIDE SEQUENCE [LARGE SCALE GENOMIC DNA]</scope>
    <source>
        <strain evidence="1 2">SNA2</strain>
    </source>
</reference>
<dbReference type="RefSeq" id="WP_321564741.1">
    <property type="nucleotide sequence ID" value="NZ_CP139558.1"/>
</dbReference>
<organism evidence="1 2">
    <name type="scientific">Mucilaginibacter sabulilitoris</name>
    <dbReference type="NCBI Taxonomy" id="1173583"/>
    <lineage>
        <taxon>Bacteria</taxon>
        <taxon>Pseudomonadati</taxon>
        <taxon>Bacteroidota</taxon>
        <taxon>Sphingobacteriia</taxon>
        <taxon>Sphingobacteriales</taxon>
        <taxon>Sphingobacteriaceae</taxon>
        <taxon>Mucilaginibacter</taxon>
    </lineage>
</organism>
<sequence>MKNIILICMLFTLAKSGEVSSLPTIDNSKKPNYSMIVDSSSIINGLYKNLKVIPSIDGYAFGYKHTYDPKSKIIKIVCAKKIGDTNVEYDVELKDTNGVYTRNSFSIGDDYKYITSYFLLDGIKLSLNKVHALNSEDDFLTQISNIWSSGNTVPTIKVYKPAKNKIVLIKGIDTFCNGHNCTDYVVYILQKENGKGSINAIHFDGTNGCYDFNNFKLFYSSKDVTPAILVPKNSRPVKSKHDVDTYKIHFEGIKR</sequence>
<dbReference type="EMBL" id="CP139558">
    <property type="protein sequence ID" value="WPU95635.1"/>
    <property type="molecule type" value="Genomic_DNA"/>
</dbReference>
<protein>
    <submittedName>
        <fullName evidence="1">Uncharacterized protein</fullName>
    </submittedName>
</protein>
<accession>A0ABZ0TWX9</accession>
<proteinExistence type="predicted"/>
<evidence type="ECO:0000313" key="1">
    <source>
        <dbReference type="EMBL" id="WPU95635.1"/>
    </source>
</evidence>
<dbReference type="Proteomes" id="UP001324380">
    <property type="component" value="Chromosome"/>
</dbReference>
<evidence type="ECO:0000313" key="2">
    <source>
        <dbReference type="Proteomes" id="UP001324380"/>
    </source>
</evidence>
<keyword evidence="2" id="KW-1185">Reference proteome</keyword>